<dbReference type="PANTHER" id="PTHR47307">
    <property type="entry name" value="GLUTATHIONE-REGULATED POTASSIUM-EFFLUX SYSTEM ANCILLARY PROTEIN KEFG"/>
    <property type="match status" value="1"/>
</dbReference>
<dbReference type="SUPFAM" id="SSF52218">
    <property type="entry name" value="Flavoproteins"/>
    <property type="match status" value="1"/>
</dbReference>
<dbReference type="Gene3D" id="3.40.50.360">
    <property type="match status" value="1"/>
</dbReference>
<dbReference type="Proteomes" id="UP000029707">
    <property type="component" value="Unassembled WGS sequence"/>
</dbReference>
<dbReference type="GO" id="GO:0003955">
    <property type="term" value="F:NAD(P)H dehydrogenase (quinone) activity"/>
    <property type="evidence" value="ECO:0007669"/>
    <property type="project" value="TreeGrafter"/>
</dbReference>
<gene>
    <name evidence="3" type="ORF">LS65_007590</name>
</gene>
<name>A0A4U8TLJ2_9HELI</name>
<dbReference type="InterPro" id="IPR029039">
    <property type="entry name" value="Flavoprotein-like_sf"/>
</dbReference>
<dbReference type="InterPro" id="IPR003680">
    <property type="entry name" value="Flavodoxin_fold"/>
</dbReference>
<dbReference type="RefSeq" id="WP_034361171.1">
    <property type="nucleotide sequence ID" value="NZ_CAJUDB010000017.1"/>
</dbReference>
<evidence type="ECO:0000313" key="4">
    <source>
        <dbReference type="Proteomes" id="UP000029707"/>
    </source>
</evidence>
<organism evidence="3 4">
    <name type="scientific">Helicobacter japonicus</name>
    <dbReference type="NCBI Taxonomy" id="425400"/>
    <lineage>
        <taxon>Bacteria</taxon>
        <taxon>Pseudomonadati</taxon>
        <taxon>Campylobacterota</taxon>
        <taxon>Epsilonproteobacteria</taxon>
        <taxon>Campylobacterales</taxon>
        <taxon>Helicobacteraceae</taxon>
        <taxon>Helicobacter</taxon>
    </lineage>
</organism>
<dbReference type="AlphaFoldDB" id="A0A4U8TLJ2"/>
<accession>A0A4U8TLJ2</accession>
<dbReference type="GO" id="GO:0009055">
    <property type="term" value="F:electron transfer activity"/>
    <property type="evidence" value="ECO:0007669"/>
    <property type="project" value="TreeGrafter"/>
</dbReference>
<feature type="domain" description="Flavodoxin-like fold" evidence="2">
    <location>
        <begin position="1"/>
        <end position="135"/>
    </location>
</feature>
<sequence length="165" mass="18906">MQTLLLFSHTYWEQSKVNKALLESAKTLSNISIHNLNTTYPNGDIHLQSELELLKKADRIVCQFPLFWFSTPAIMKEWQDKVLSHIHYSDNPRALEHKKFSIITTAGGEASSYDGHHGYSLDTLLSPIYNAFAYSYCDVDKKAYCIYKANVDNLPINEYLARLQG</sequence>
<dbReference type="OrthoDB" id="9798454at2"/>
<evidence type="ECO:0000313" key="3">
    <source>
        <dbReference type="EMBL" id="TLE00545.1"/>
    </source>
</evidence>
<keyword evidence="1" id="KW-0560">Oxidoreductase</keyword>
<dbReference type="InterPro" id="IPR046980">
    <property type="entry name" value="KefG/KefF"/>
</dbReference>
<reference evidence="3 4" key="1">
    <citation type="journal article" date="2014" name="Genome Announc.">
        <title>Draft genome sequences of eight enterohepatic helicobacter species isolated from both laboratory and wild rodents.</title>
        <authorList>
            <person name="Sheh A."/>
            <person name="Shen Z."/>
            <person name="Fox J.G."/>
        </authorList>
    </citation>
    <scope>NUCLEOTIDE SEQUENCE [LARGE SCALE GENOMIC DNA]</scope>
    <source>
        <strain evidence="3 4">MIT 01-6451</strain>
    </source>
</reference>
<dbReference type="Pfam" id="PF02525">
    <property type="entry name" value="Flavodoxin_2"/>
    <property type="match status" value="1"/>
</dbReference>
<proteinExistence type="predicted"/>
<dbReference type="GO" id="GO:0010181">
    <property type="term" value="F:FMN binding"/>
    <property type="evidence" value="ECO:0007669"/>
    <property type="project" value="TreeGrafter"/>
</dbReference>
<protein>
    <submittedName>
        <fullName evidence="3">Flavodoxin family protein</fullName>
    </submittedName>
</protein>
<evidence type="ECO:0000259" key="2">
    <source>
        <dbReference type="Pfam" id="PF02525"/>
    </source>
</evidence>
<dbReference type="EMBL" id="JRMQ02000011">
    <property type="protein sequence ID" value="TLE00545.1"/>
    <property type="molecule type" value="Genomic_DNA"/>
</dbReference>
<dbReference type="PANTHER" id="PTHR47307:SF1">
    <property type="entry name" value="GLUTATHIONE-REGULATED POTASSIUM-EFFLUX SYSTEM ANCILLARY PROTEIN KEFG"/>
    <property type="match status" value="1"/>
</dbReference>
<comment type="caution">
    <text evidence="3">The sequence shown here is derived from an EMBL/GenBank/DDBJ whole genome shotgun (WGS) entry which is preliminary data.</text>
</comment>
<dbReference type="STRING" id="425400.LS65_02920"/>
<keyword evidence="4" id="KW-1185">Reference proteome</keyword>
<evidence type="ECO:0000256" key="1">
    <source>
        <dbReference type="ARBA" id="ARBA00023002"/>
    </source>
</evidence>